<reference evidence="1" key="1">
    <citation type="submission" date="2021-08" db="EMBL/GenBank/DDBJ databases">
        <title>The first chromosome-level gecko genome reveals the dynamic sex chromosomes of Neotropical dwarf geckos (Sphaerodactylidae: Sphaerodactylus).</title>
        <authorList>
            <person name="Pinto B.J."/>
            <person name="Keating S.E."/>
            <person name="Gamble T."/>
        </authorList>
    </citation>
    <scope>NUCLEOTIDE SEQUENCE</scope>
    <source>
        <strain evidence="1">TG3544</strain>
    </source>
</reference>
<evidence type="ECO:0000313" key="1">
    <source>
        <dbReference type="EMBL" id="KAH7995775.1"/>
    </source>
</evidence>
<keyword evidence="2" id="KW-1185">Reference proteome</keyword>
<sequence>MVEPHTLSSQVRAAVQDDTLQTEAMFASYVPEIIELIGNRKKYGGSYSAAMFARYVPEIAALILNRKKYGGTFNATRGRK</sequence>
<accession>A0ACB8ESZ3</accession>
<dbReference type="Proteomes" id="UP000827872">
    <property type="component" value="Linkage Group LG07"/>
</dbReference>
<evidence type="ECO:0000313" key="2">
    <source>
        <dbReference type="Proteomes" id="UP000827872"/>
    </source>
</evidence>
<organism evidence="1 2">
    <name type="scientific">Sphaerodactylus townsendi</name>
    <dbReference type="NCBI Taxonomy" id="933632"/>
    <lineage>
        <taxon>Eukaryota</taxon>
        <taxon>Metazoa</taxon>
        <taxon>Chordata</taxon>
        <taxon>Craniata</taxon>
        <taxon>Vertebrata</taxon>
        <taxon>Euteleostomi</taxon>
        <taxon>Lepidosauria</taxon>
        <taxon>Squamata</taxon>
        <taxon>Bifurcata</taxon>
        <taxon>Gekkota</taxon>
        <taxon>Sphaerodactylidae</taxon>
        <taxon>Sphaerodactylus</taxon>
    </lineage>
</organism>
<gene>
    <name evidence="1" type="ORF">K3G42_028334</name>
</gene>
<protein>
    <submittedName>
        <fullName evidence="1">Uncharacterized protein</fullName>
    </submittedName>
</protein>
<comment type="caution">
    <text evidence="1">The sequence shown here is derived from an EMBL/GenBank/DDBJ whole genome shotgun (WGS) entry which is preliminary data.</text>
</comment>
<name>A0ACB8ESZ3_9SAUR</name>
<dbReference type="EMBL" id="CM037620">
    <property type="protein sequence ID" value="KAH7995775.1"/>
    <property type="molecule type" value="Genomic_DNA"/>
</dbReference>
<proteinExistence type="predicted"/>